<evidence type="ECO:0000259" key="6">
    <source>
        <dbReference type="SMART" id="SM01266"/>
    </source>
</evidence>
<dbReference type="RefSeq" id="WP_213409380.1">
    <property type="nucleotide sequence ID" value="NZ_CP074441.1"/>
</dbReference>
<dbReference type="Pfam" id="PF14602">
    <property type="entry name" value="Hexapep_2"/>
    <property type="match status" value="1"/>
</dbReference>
<dbReference type="InterPro" id="IPR011004">
    <property type="entry name" value="Trimer_LpxA-like_sf"/>
</dbReference>
<proteinExistence type="inferred from homology"/>
<dbReference type="Proteomes" id="UP001526225">
    <property type="component" value="Unassembled WGS sequence"/>
</dbReference>
<dbReference type="CDD" id="cd03357">
    <property type="entry name" value="LbH_MAT_GAT"/>
    <property type="match status" value="1"/>
</dbReference>
<dbReference type="SUPFAM" id="SSF51161">
    <property type="entry name" value="Trimeric LpxA-like enzymes"/>
    <property type="match status" value="1"/>
</dbReference>
<dbReference type="EC" id="2.3.1.-" evidence="5"/>
<evidence type="ECO:0000256" key="3">
    <source>
        <dbReference type="ARBA" id="ARBA00022737"/>
    </source>
</evidence>
<accession>A0ABT3E4E4</accession>
<feature type="domain" description="Maltose/galactoside acetyltransferase" evidence="6">
    <location>
        <begin position="9"/>
        <end position="64"/>
    </location>
</feature>
<dbReference type="Pfam" id="PF00132">
    <property type="entry name" value="Hexapep"/>
    <property type="match status" value="1"/>
</dbReference>
<evidence type="ECO:0000256" key="5">
    <source>
        <dbReference type="RuleBase" id="RU367021"/>
    </source>
</evidence>
<dbReference type="InterPro" id="IPR024688">
    <property type="entry name" value="Mac_dom"/>
</dbReference>
<evidence type="ECO:0000313" key="8">
    <source>
        <dbReference type="Proteomes" id="UP001526225"/>
    </source>
</evidence>
<name>A0ABT3E4E4_9LACO</name>
<dbReference type="PANTHER" id="PTHR43017:SF1">
    <property type="entry name" value="ACETYLTRANSFERASE YJL218W-RELATED"/>
    <property type="match status" value="1"/>
</dbReference>
<dbReference type="Pfam" id="PF12464">
    <property type="entry name" value="Mac"/>
    <property type="match status" value="1"/>
</dbReference>
<dbReference type="Gene3D" id="2.160.10.10">
    <property type="entry name" value="Hexapeptide repeat proteins"/>
    <property type="match status" value="1"/>
</dbReference>
<evidence type="ECO:0000256" key="1">
    <source>
        <dbReference type="ARBA" id="ARBA00007274"/>
    </source>
</evidence>
<keyword evidence="8" id="KW-1185">Reference proteome</keyword>
<evidence type="ECO:0000256" key="4">
    <source>
        <dbReference type="ARBA" id="ARBA00023315"/>
    </source>
</evidence>
<organism evidence="7 8">
    <name type="scientific">Weissella ceti</name>
    <dbReference type="NCBI Taxonomy" id="759620"/>
    <lineage>
        <taxon>Bacteria</taxon>
        <taxon>Bacillati</taxon>
        <taxon>Bacillota</taxon>
        <taxon>Bacilli</taxon>
        <taxon>Lactobacillales</taxon>
        <taxon>Lactobacillaceae</taxon>
        <taxon>Weissella</taxon>
    </lineage>
</organism>
<protein>
    <recommendedName>
        <fullName evidence="5">Acetyltransferase</fullName>
        <ecNumber evidence="5">2.3.1.-</ecNumber>
    </recommendedName>
</protein>
<dbReference type="SMART" id="SM01266">
    <property type="entry name" value="Mac"/>
    <property type="match status" value="1"/>
</dbReference>
<keyword evidence="3" id="KW-0677">Repeat</keyword>
<keyword evidence="4 5" id="KW-0012">Acyltransferase</keyword>
<gene>
    <name evidence="7" type="ORF">OIT44_01670</name>
</gene>
<evidence type="ECO:0000256" key="2">
    <source>
        <dbReference type="ARBA" id="ARBA00022679"/>
    </source>
</evidence>
<dbReference type="InterPro" id="IPR039369">
    <property type="entry name" value="LacA-like"/>
</dbReference>
<dbReference type="EMBL" id="JAOZFE010000001">
    <property type="protein sequence ID" value="MCW0952777.1"/>
    <property type="molecule type" value="Genomic_DNA"/>
</dbReference>
<reference evidence="7 8" key="1">
    <citation type="submission" date="2022-10" db="EMBL/GenBank/DDBJ databases">
        <title>Weissella fermenti sp. nov., isolated from fermented cabbage.</title>
        <authorList>
            <person name="Lee J.K."/>
            <person name="Baek J.H."/>
            <person name="Choi D.G."/>
            <person name="Kim J.M."/>
            <person name="Jeon C.O."/>
        </authorList>
    </citation>
    <scope>NUCLEOTIDE SEQUENCE [LARGE SCALE GENOMIC DNA]</scope>
    <source>
        <strain evidence="7 8">KACC 18534</strain>
    </source>
</reference>
<comment type="similarity">
    <text evidence="1 5">Belongs to the transferase hexapeptide repeat family.</text>
</comment>
<evidence type="ECO:0000313" key="7">
    <source>
        <dbReference type="EMBL" id="MCW0952777.1"/>
    </source>
</evidence>
<dbReference type="PANTHER" id="PTHR43017">
    <property type="entry name" value="GALACTOSIDE O-ACETYLTRANSFERASE"/>
    <property type="match status" value="1"/>
</dbReference>
<dbReference type="InterPro" id="IPR001451">
    <property type="entry name" value="Hexapep"/>
</dbReference>
<sequence>MKAHSLSDKEKAEMGQLYNFDKSKELKELRLIAQNRCFQFNQLLPVQVDAQQALLSDFFAQAGDDLTIMAPFHCDYGENIFVGKNFYAQYNLVILDAATVKIGDNVVVGPNCTFTTSGYPLDVEQRESGLEYAYPITIGDDVWIGANVVINPGVTIGNGAVIGSGAVVTHDIPENVVAAGNPADVMRELRYEDKLKYQ</sequence>
<comment type="caution">
    <text evidence="7">The sequence shown here is derived from an EMBL/GenBank/DDBJ whole genome shotgun (WGS) entry which is preliminary data.</text>
</comment>
<dbReference type="PROSITE" id="PS00101">
    <property type="entry name" value="HEXAPEP_TRANSFERASES"/>
    <property type="match status" value="1"/>
</dbReference>
<dbReference type="InterPro" id="IPR018357">
    <property type="entry name" value="Hexapep_transf_CS"/>
</dbReference>
<keyword evidence="2 5" id="KW-0808">Transferase</keyword>